<name>A0ABS9X6B4_9GAMM</name>
<evidence type="ECO:0008006" key="3">
    <source>
        <dbReference type="Google" id="ProtNLM"/>
    </source>
</evidence>
<protein>
    <recommendedName>
        <fullName evidence="3">MaoC-like domain-containing protein</fullName>
    </recommendedName>
</protein>
<proteinExistence type="predicted"/>
<evidence type="ECO:0000313" key="2">
    <source>
        <dbReference type="Proteomes" id="UP001139646"/>
    </source>
</evidence>
<comment type="caution">
    <text evidence="1">The sequence shown here is derived from an EMBL/GenBank/DDBJ whole genome shotgun (WGS) entry which is preliminary data.</text>
</comment>
<keyword evidence="2" id="KW-1185">Reference proteome</keyword>
<sequence length="65" mass="7447">MLGFDKVRFLQPVKVNSRIRAHAKTLSIEEKKPGQFRLCTEVTVEIEDCDTPTLVAEWVSVQMVK</sequence>
<dbReference type="EMBL" id="JAKKSL010000006">
    <property type="protein sequence ID" value="MCI2285769.1"/>
    <property type="molecule type" value="Genomic_DNA"/>
</dbReference>
<dbReference type="InterPro" id="IPR029069">
    <property type="entry name" value="HotDog_dom_sf"/>
</dbReference>
<dbReference type="Proteomes" id="UP001139646">
    <property type="component" value="Unassembled WGS sequence"/>
</dbReference>
<organism evidence="1 2">
    <name type="scientific">Colwellia maritima</name>
    <dbReference type="NCBI Taxonomy" id="2912588"/>
    <lineage>
        <taxon>Bacteria</taxon>
        <taxon>Pseudomonadati</taxon>
        <taxon>Pseudomonadota</taxon>
        <taxon>Gammaproteobacteria</taxon>
        <taxon>Alteromonadales</taxon>
        <taxon>Colwelliaceae</taxon>
        <taxon>Colwellia</taxon>
    </lineage>
</organism>
<evidence type="ECO:0000313" key="1">
    <source>
        <dbReference type="EMBL" id="MCI2285769.1"/>
    </source>
</evidence>
<gene>
    <name evidence="1" type="ORF">L3081_23310</name>
</gene>
<accession>A0ABS9X6B4</accession>
<reference evidence="1" key="1">
    <citation type="submission" date="2022-01" db="EMBL/GenBank/DDBJ databases">
        <title>Colwellia maritima, isolated from seawater.</title>
        <authorList>
            <person name="Kristyanto S."/>
            <person name="Jung J."/>
            <person name="Jeon C.O."/>
        </authorList>
    </citation>
    <scope>NUCLEOTIDE SEQUENCE</scope>
    <source>
        <strain evidence="1">MSW7</strain>
    </source>
</reference>
<dbReference type="Gene3D" id="3.10.129.10">
    <property type="entry name" value="Hotdog Thioesterase"/>
    <property type="match status" value="1"/>
</dbReference>
<dbReference type="RefSeq" id="WP_242288669.1">
    <property type="nucleotide sequence ID" value="NZ_JAKKSL010000006.1"/>
</dbReference>
<dbReference type="SUPFAM" id="SSF54637">
    <property type="entry name" value="Thioesterase/thiol ester dehydrase-isomerase"/>
    <property type="match status" value="1"/>
</dbReference>